<dbReference type="Proteomes" id="UP001230156">
    <property type="component" value="Unassembled WGS sequence"/>
</dbReference>
<accession>A0ABU0YID9</accession>
<dbReference type="Pfam" id="PF00072">
    <property type="entry name" value="Response_reg"/>
    <property type="match status" value="1"/>
</dbReference>
<name>A0ABU0YID9_9PROT</name>
<evidence type="ECO:0000256" key="2">
    <source>
        <dbReference type="PROSITE-ProRule" id="PRU00169"/>
    </source>
</evidence>
<dbReference type="SUPFAM" id="SSF52172">
    <property type="entry name" value="CheY-like"/>
    <property type="match status" value="1"/>
</dbReference>
<dbReference type="Gene3D" id="3.40.50.2300">
    <property type="match status" value="1"/>
</dbReference>
<dbReference type="InterPro" id="IPR001789">
    <property type="entry name" value="Sig_transdc_resp-reg_receiver"/>
</dbReference>
<proteinExistence type="predicted"/>
<organism evidence="4 5">
    <name type="scientific">Dongia sedimenti</name>
    <dbReference type="NCBI Taxonomy" id="3064282"/>
    <lineage>
        <taxon>Bacteria</taxon>
        <taxon>Pseudomonadati</taxon>
        <taxon>Pseudomonadota</taxon>
        <taxon>Alphaproteobacteria</taxon>
        <taxon>Rhodospirillales</taxon>
        <taxon>Dongiaceae</taxon>
        <taxon>Dongia</taxon>
    </lineage>
</organism>
<gene>
    <name evidence="4" type="ORF">Q8A70_02290</name>
</gene>
<comment type="caution">
    <text evidence="4">The sequence shown here is derived from an EMBL/GenBank/DDBJ whole genome shotgun (WGS) entry which is preliminary data.</text>
</comment>
<evidence type="ECO:0000313" key="5">
    <source>
        <dbReference type="Proteomes" id="UP001230156"/>
    </source>
</evidence>
<evidence type="ECO:0000256" key="1">
    <source>
        <dbReference type="ARBA" id="ARBA00022553"/>
    </source>
</evidence>
<feature type="domain" description="Response regulatory" evidence="3">
    <location>
        <begin position="6"/>
        <end position="123"/>
    </location>
</feature>
<evidence type="ECO:0000259" key="3">
    <source>
        <dbReference type="PROSITE" id="PS50110"/>
    </source>
</evidence>
<dbReference type="PROSITE" id="PS50110">
    <property type="entry name" value="RESPONSE_REGULATORY"/>
    <property type="match status" value="1"/>
</dbReference>
<dbReference type="PANTHER" id="PTHR44591:SF23">
    <property type="entry name" value="CHEY SUBFAMILY"/>
    <property type="match status" value="1"/>
</dbReference>
<dbReference type="EMBL" id="JAUYVI010000001">
    <property type="protein sequence ID" value="MDQ7246473.1"/>
    <property type="molecule type" value="Genomic_DNA"/>
</dbReference>
<feature type="modified residue" description="4-aspartylphosphate" evidence="2">
    <location>
        <position position="55"/>
    </location>
</feature>
<keyword evidence="5" id="KW-1185">Reference proteome</keyword>
<dbReference type="PANTHER" id="PTHR44591">
    <property type="entry name" value="STRESS RESPONSE REGULATOR PROTEIN 1"/>
    <property type="match status" value="1"/>
</dbReference>
<sequence length="126" mass="13498">MNDGASILLVDDNDDARVTVARILEMAGYSVAQAPNAKAASALLKERVPDLVITDIFMPEGDGFEMLNELRDREPKIPVIAISGGGIQQGLDVLAIAGRLGAKRVLYKPFARRQLLDTIAEALAPV</sequence>
<evidence type="ECO:0000313" key="4">
    <source>
        <dbReference type="EMBL" id="MDQ7246473.1"/>
    </source>
</evidence>
<dbReference type="InterPro" id="IPR050595">
    <property type="entry name" value="Bact_response_regulator"/>
</dbReference>
<protein>
    <submittedName>
        <fullName evidence="4">Response regulator</fullName>
    </submittedName>
</protein>
<keyword evidence="1 2" id="KW-0597">Phosphoprotein</keyword>
<dbReference type="SMART" id="SM00448">
    <property type="entry name" value="REC"/>
    <property type="match status" value="1"/>
</dbReference>
<dbReference type="RefSeq" id="WP_379953866.1">
    <property type="nucleotide sequence ID" value="NZ_JAUYVI010000001.1"/>
</dbReference>
<dbReference type="InterPro" id="IPR011006">
    <property type="entry name" value="CheY-like_superfamily"/>
</dbReference>
<reference evidence="5" key="1">
    <citation type="submission" date="2023-08" db="EMBL/GenBank/DDBJ databases">
        <title>Rhodospirillaceae gen. nov., a novel taxon isolated from the Yangtze River Yuezi River estuary sludge.</title>
        <authorList>
            <person name="Ruan L."/>
        </authorList>
    </citation>
    <scope>NUCLEOTIDE SEQUENCE [LARGE SCALE GENOMIC DNA]</scope>
    <source>
        <strain evidence="5">R-7</strain>
    </source>
</reference>